<dbReference type="EMBL" id="HE774682">
    <property type="protein sequence ID" value="CCG54498.1"/>
    <property type="molecule type" value="Genomic_DNA"/>
</dbReference>
<dbReference type="AlphaFoldDB" id="H8XRR4"/>
<evidence type="ECO:0000313" key="1">
    <source>
        <dbReference type="EMBL" id="CCG54498.1"/>
    </source>
</evidence>
<sequence>MRKIIFGALMFVFVQLNAQAYKGKEDIKMQIGALIQNGGTGIVVTNDYGIGENMSFGFVASYMLNAEKAMVLNESIKPEFKDRVDVKIRFNANIGNVIGLEDNMDVYPGLNLGTRNFGGHLGFRYFFTDGFGVYAESAIPIAKYDTTPGVFGDYNNQFTFHIGTSFNL</sequence>
<keyword evidence="2" id="KW-1185">Reference proteome</keyword>
<dbReference type="InterPro" id="IPR046588">
    <property type="entry name" value="DUF6646"/>
</dbReference>
<dbReference type="OrthoDB" id="1118003at2"/>
<organism evidence="1 2">
    <name type="scientific">Flavobacterium indicum (strain DSM 17447 / CIP 109464 / GPTSA100-9)</name>
    <dbReference type="NCBI Taxonomy" id="1094466"/>
    <lineage>
        <taxon>Bacteria</taxon>
        <taxon>Pseudomonadati</taxon>
        <taxon>Bacteroidota</taxon>
        <taxon>Flavobacteriia</taxon>
        <taxon>Flavobacteriales</taxon>
        <taxon>Flavobacteriaceae</taxon>
        <taxon>Flavobacterium</taxon>
    </lineage>
</organism>
<dbReference type="STRING" id="1094466.KQS_12980"/>
<protein>
    <submittedName>
        <fullName evidence="1">Probable outer membrane protein, OmpA family</fullName>
    </submittedName>
</protein>
<dbReference type="eggNOG" id="ENOG502ZVGF">
    <property type="taxonomic scope" value="Bacteria"/>
</dbReference>
<name>H8XRR4_FLAIG</name>
<dbReference type="HOGENOM" id="CLU_123301_1_0_10"/>
<dbReference type="PATRIC" id="fig|1094466.5.peg.2538"/>
<proteinExistence type="predicted"/>
<dbReference type="RefSeq" id="WP_014389616.1">
    <property type="nucleotide sequence ID" value="NC_017025.1"/>
</dbReference>
<accession>H8XRR4</accession>
<reference evidence="2" key="2">
    <citation type="submission" date="2012-03" db="EMBL/GenBank/DDBJ databases">
        <title>Complete genome sequence of Flavobacterium indicum GPTSA100-9T, isolated from warm spring water.</title>
        <authorList>
            <person name="Barbier P."/>
            <person name="Houel A."/>
            <person name="Loux V."/>
            <person name="Poulain J."/>
            <person name="Bernardet J.-F."/>
            <person name="Touchon M."/>
            <person name="Duchaud E."/>
        </authorList>
    </citation>
    <scope>NUCLEOTIDE SEQUENCE [LARGE SCALE GENOMIC DNA]</scope>
    <source>
        <strain evidence="2">DSM 17447 / CIP 109464 / GPTSA100-9</strain>
    </source>
</reference>
<gene>
    <name evidence="1" type="ordered locus">KQS_12980</name>
</gene>
<dbReference type="Pfam" id="PF20351">
    <property type="entry name" value="DUF6646"/>
    <property type="match status" value="1"/>
</dbReference>
<reference evidence="1 2" key="1">
    <citation type="journal article" date="2012" name="J. Bacteriol.">
        <title>Complete Genome Sequence of Flavobacterium indicum GPSTA100-9T, Isolated from Warm Spring Water.</title>
        <authorList>
            <person name="Barbier P."/>
            <person name="Houel A."/>
            <person name="Loux V."/>
            <person name="Poulain J."/>
            <person name="Bernardet J.F."/>
            <person name="Touchon M."/>
            <person name="Duchaud E."/>
        </authorList>
    </citation>
    <scope>NUCLEOTIDE SEQUENCE [LARGE SCALE GENOMIC DNA]</scope>
    <source>
        <strain evidence="2">DSM 17447 / CIP 109464 / GPTSA100-9</strain>
    </source>
</reference>
<dbReference type="Proteomes" id="UP000007599">
    <property type="component" value="Chromosome I"/>
</dbReference>
<dbReference type="KEGG" id="fin:KQS_12980"/>
<evidence type="ECO:0000313" key="2">
    <source>
        <dbReference type="Proteomes" id="UP000007599"/>
    </source>
</evidence>